<evidence type="ECO:0000313" key="1">
    <source>
        <dbReference type="EMBL" id="MCQ4630431.1"/>
    </source>
</evidence>
<gene>
    <name evidence="1" type="ORF">GB927_010310</name>
</gene>
<comment type="caution">
    <text evidence="1">The sequence shown here is derived from an EMBL/GenBank/DDBJ whole genome shotgun (WGS) entry which is preliminary data.</text>
</comment>
<dbReference type="RefSeq" id="WP_256116693.1">
    <property type="nucleotide sequence ID" value="NZ_WHSB02000003.1"/>
</dbReference>
<accession>A0ABT1R5Q4</accession>
<keyword evidence="2" id="KW-1185">Reference proteome</keyword>
<evidence type="ECO:0000313" key="2">
    <source>
        <dbReference type="Proteomes" id="UP000996601"/>
    </source>
</evidence>
<sequence length="66" mass="7505">MTEREMTIAEILKDPLIRQVMRADGVSLRQMRQLLRDAARARTAERHACAFPGMVAREKASPRPEA</sequence>
<organism evidence="1 2">
    <name type="scientific">Shinella lacus</name>
    <dbReference type="NCBI Taxonomy" id="2654216"/>
    <lineage>
        <taxon>Bacteria</taxon>
        <taxon>Pseudomonadati</taxon>
        <taxon>Pseudomonadota</taxon>
        <taxon>Alphaproteobacteria</taxon>
        <taxon>Hyphomicrobiales</taxon>
        <taxon>Rhizobiaceae</taxon>
        <taxon>Shinella</taxon>
    </lineage>
</organism>
<reference evidence="1" key="1">
    <citation type="submission" date="2021-07" db="EMBL/GenBank/DDBJ databases">
        <title>Shinella sp. nov., a novel member of the genus Shinella from water.</title>
        <authorList>
            <person name="Deng Y."/>
        </authorList>
    </citation>
    <scope>NUCLEOTIDE SEQUENCE</scope>
    <source>
        <strain evidence="1">CPCC 100929</strain>
    </source>
</reference>
<dbReference type="Proteomes" id="UP000996601">
    <property type="component" value="Unassembled WGS sequence"/>
</dbReference>
<name>A0ABT1R5Q4_9HYPH</name>
<dbReference type="EMBL" id="WHSB02000003">
    <property type="protein sequence ID" value="MCQ4630431.1"/>
    <property type="molecule type" value="Genomic_DNA"/>
</dbReference>
<proteinExistence type="predicted"/>
<protein>
    <submittedName>
        <fullName evidence="1">Uncharacterized protein</fullName>
    </submittedName>
</protein>